<protein>
    <submittedName>
        <fullName evidence="2">Uncharacterized protein</fullName>
    </submittedName>
</protein>
<reference evidence="2" key="1">
    <citation type="journal article" date="2014" name="Int. J. Syst. Evol. Microbiol.">
        <title>Complete genome sequence of Corynebacterium casei LMG S-19264T (=DSM 44701T), isolated from a smear-ripened cheese.</title>
        <authorList>
            <consortium name="US DOE Joint Genome Institute (JGI-PGF)"/>
            <person name="Walter F."/>
            <person name="Albersmeier A."/>
            <person name="Kalinowski J."/>
            <person name="Ruckert C."/>
        </authorList>
    </citation>
    <scope>NUCLEOTIDE SEQUENCE</scope>
    <source>
        <strain evidence="2">CGMCC 1.12919</strain>
    </source>
</reference>
<organism evidence="2 3">
    <name type="scientific">Chelatococcus reniformis</name>
    <dbReference type="NCBI Taxonomy" id="1494448"/>
    <lineage>
        <taxon>Bacteria</taxon>
        <taxon>Pseudomonadati</taxon>
        <taxon>Pseudomonadota</taxon>
        <taxon>Alphaproteobacteria</taxon>
        <taxon>Hyphomicrobiales</taxon>
        <taxon>Chelatococcaceae</taxon>
        <taxon>Chelatococcus</taxon>
    </lineage>
</organism>
<dbReference type="Proteomes" id="UP000637002">
    <property type="component" value="Unassembled WGS sequence"/>
</dbReference>
<evidence type="ECO:0000256" key="1">
    <source>
        <dbReference type="SAM" id="MobiDB-lite"/>
    </source>
</evidence>
<evidence type="ECO:0000313" key="2">
    <source>
        <dbReference type="EMBL" id="GGC92336.1"/>
    </source>
</evidence>
<proteinExistence type="predicted"/>
<sequence>MIDAQPPVCDLQLMRVATAVRTFLEPTWDIWHASSERREPPSRGTCGRSSLFLQRVLGEDFAVLSRWTSGTPRLAADAPNLGPYGFHDGRAWQAHAWLVAGAWIVDVTADQFGAPPVIVAARDDPRYGAGNDTAPARARTARRQAVDRLWPHWTTSVPRHGLRARWAERGRTEAWPSPAGTQAARREVRPHA</sequence>
<evidence type="ECO:0000313" key="3">
    <source>
        <dbReference type="Proteomes" id="UP000637002"/>
    </source>
</evidence>
<dbReference type="AlphaFoldDB" id="A0A916UX92"/>
<keyword evidence="3" id="KW-1185">Reference proteome</keyword>
<dbReference type="RefSeq" id="WP_188612637.1">
    <property type="nucleotide sequence ID" value="NZ_BMGG01000012.1"/>
</dbReference>
<name>A0A916UX92_9HYPH</name>
<reference evidence="2" key="2">
    <citation type="submission" date="2020-09" db="EMBL/GenBank/DDBJ databases">
        <authorList>
            <person name="Sun Q."/>
            <person name="Zhou Y."/>
        </authorList>
    </citation>
    <scope>NUCLEOTIDE SEQUENCE</scope>
    <source>
        <strain evidence="2">CGMCC 1.12919</strain>
    </source>
</reference>
<dbReference type="EMBL" id="BMGG01000012">
    <property type="protein sequence ID" value="GGC92336.1"/>
    <property type="molecule type" value="Genomic_DNA"/>
</dbReference>
<comment type="caution">
    <text evidence="2">The sequence shown here is derived from an EMBL/GenBank/DDBJ whole genome shotgun (WGS) entry which is preliminary data.</text>
</comment>
<feature type="region of interest" description="Disordered" evidence="1">
    <location>
        <begin position="171"/>
        <end position="192"/>
    </location>
</feature>
<accession>A0A916UX92</accession>
<gene>
    <name evidence="2" type="ORF">GCM10010994_57700</name>
</gene>